<gene>
    <name evidence="17" type="primary">nnrD</name>
    <name evidence="18" type="synonym">nnrE</name>
    <name evidence="22" type="ORF">CWI69_07805</name>
</gene>
<evidence type="ECO:0000256" key="2">
    <source>
        <dbReference type="ARBA" id="ARBA00000909"/>
    </source>
</evidence>
<dbReference type="HAMAP" id="MF_01965">
    <property type="entry name" value="NADHX_dehydratase"/>
    <property type="match status" value="1"/>
</dbReference>
<comment type="similarity">
    <text evidence="4 19">In the C-terminal section; belongs to the NnrD/CARKD family.</text>
</comment>
<dbReference type="InterPro" id="IPR017953">
    <property type="entry name" value="Carbohydrate_kinase_pred_CS"/>
</dbReference>
<evidence type="ECO:0000259" key="21">
    <source>
        <dbReference type="PROSITE" id="PS51385"/>
    </source>
</evidence>
<keyword evidence="11 18" id="KW-0413">Isomerase</keyword>
<dbReference type="InterPro" id="IPR030677">
    <property type="entry name" value="Nnr"/>
</dbReference>
<reference evidence="23" key="1">
    <citation type="journal article" date="2018" name="Front. Microbiol.">
        <title>Genome-Based Analysis Reveals the Taxonomy and Diversity of the Family Idiomarinaceae.</title>
        <authorList>
            <person name="Liu Y."/>
            <person name="Lai Q."/>
            <person name="Shao Z."/>
        </authorList>
    </citation>
    <scope>NUCLEOTIDE SEQUENCE [LARGE SCALE GENOMIC DNA]</scope>
    <source>
        <strain evidence="23">BH195</strain>
    </source>
</reference>
<name>A0A432XW26_9GAMM</name>
<evidence type="ECO:0000256" key="3">
    <source>
        <dbReference type="ARBA" id="ARBA00006001"/>
    </source>
</evidence>
<dbReference type="Gene3D" id="3.40.50.10260">
    <property type="entry name" value="YjeF N-terminal domain"/>
    <property type="match status" value="1"/>
</dbReference>
<organism evidence="22 23">
    <name type="scientific">Pseudidiomarina halophila</name>
    <dbReference type="NCBI Taxonomy" id="1449799"/>
    <lineage>
        <taxon>Bacteria</taxon>
        <taxon>Pseudomonadati</taxon>
        <taxon>Pseudomonadota</taxon>
        <taxon>Gammaproteobacteria</taxon>
        <taxon>Alteromonadales</taxon>
        <taxon>Idiomarinaceae</taxon>
        <taxon>Pseudidiomarina</taxon>
    </lineage>
</organism>
<evidence type="ECO:0000256" key="7">
    <source>
        <dbReference type="ARBA" id="ARBA00022840"/>
    </source>
</evidence>
<dbReference type="GO" id="GO:0046496">
    <property type="term" value="P:nicotinamide nucleotide metabolic process"/>
    <property type="evidence" value="ECO:0007669"/>
    <property type="project" value="UniProtKB-UniRule"/>
</dbReference>
<comment type="function">
    <text evidence="14 19">Bifunctional enzyme that catalyzes the epimerization of the S- and R-forms of NAD(P)HX and the dehydration of the S-form of NAD(P)HX at the expense of ADP, which is converted to AMP. This allows the repair of both epimers of NAD(P)HX, a damaged form of NAD(P)H that is a result of enzymatic or heat-dependent hydration.</text>
</comment>
<evidence type="ECO:0000256" key="18">
    <source>
        <dbReference type="HAMAP-Rule" id="MF_01966"/>
    </source>
</evidence>
<keyword evidence="12 17" id="KW-0456">Lyase</keyword>
<evidence type="ECO:0000256" key="11">
    <source>
        <dbReference type="ARBA" id="ARBA00023235"/>
    </source>
</evidence>
<dbReference type="GO" id="GO:0052855">
    <property type="term" value="F:ADP-dependent NAD(P)H-hydrate dehydratase activity"/>
    <property type="evidence" value="ECO:0007669"/>
    <property type="project" value="UniProtKB-UniRule"/>
</dbReference>
<keyword evidence="9 18" id="KW-0630">Potassium</keyword>
<dbReference type="InterPro" id="IPR000631">
    <property type="entry name" value="CARKD"/>
</dbReference>
<comment type="similarity">
    <text evidence="18">Belongs to the NnrE/AIBP family.</text>
</comment>
<dbReference type="SUPFAM" id="SSF64153">
    <property type="entry name" value="YjeF N-terminal domain-like"/>
    <property type="match status" value="1"/>
</dbReference>
<keyword evidence="8 17" id="KW-0521">NADP</keyword>
<dbReference type="RefSeq" id="WP_126763508.1">
    <property type="nucleotide sequence ID" value="NZ_JBHLTZ010000012.1"/>
</dbReference>
<dbReference type="Gene3D" id="3.40.1190.20">
    <property type="match status" value="1"/>
</dbReference>
<evidence type="ECO:0000313" key="23">
    <source>
        <dbReference type="Proteomes" id="UP000287198"/>
    </source>
</evidence>
<feature type="binding site" evidence="18">
    <location>
        <begin position="63"/>
        <end position="67"/>
    </location>
    <ligand>
        <name>(6S)-NADPHX</name>
        <dbReference type="ChEBI" id="CHEBI:64076"/>
    </ligand>
</feature>
<dbReference type="EC" id="4.2.1.136" evidence="19"/>
<keyword evidence="5 18" id="KW-0479">Metal-binding</keyword>
<evidence type="ECO:0000256" key="6">
    <source>
        <dbReference type="ARBA" id="ARBA00022741"/>
    </source>
</evidence>
<sequence>MPVSMQHLVYLTAQVRERELEAAESLSVSAAQLMQRAAKSCLAALERQHPAPARVMILCGPGNNGGDGWVLARLAHAQGYRVQVVAAEPKTELAKEAAAAWEDEHGTAEPLEQLDRTHVAEYDVIVDAMLGTGLSRDLDKMYCRAVETLNDAKNFHKLWVLSIDCPTGLQSDRGVAIPVAVEADYTVTMVALKPGLLTAQAAHYVGHLELAELGIAPAFRQLEQPFATLVEQDEIARQLPPRARSSHKGSHGHVVIVGGAPGMSGAVVMAGRAALRSGAGKVSVLTHPDSQNIIASAQPELMVSSTAAESADDVKEFLARASAVVLGPGLGQTEWGRKLCEWVLAADVPVLLDADGLNWLAKNPAWAKRAAPLWLTPHPGEAARLLNSSANEVEQDRWQAVKKLAQRFDAQVLLKGAGSLVAQPDSSSIRICSRGTPALAVGGAGDVLSGIAGSLIGQGLDVEAILPCAAWLHGVAGEHAAIAGERGTLPSDLMEPLRKLVNP</sequence>
<feature type="domain" description="YjeF C-terminal" evidence="20">
    <location>
        <begin position="231"/>
        <end position="503"/>
    </location>
</feature>
<evidence type="ECO:0000256" key="14">
    <source>
        <dbReference type="ARBA" id="ARBA00025153"/>
    </source>
</evidence>
<dbReference type="PANTHER" id="PTHR12592">
    <property type="entry name" value="ATP-DEPENDENT (S)-NAD(P)H-HYDRATE DEHYDRATASE FAMILY MEMBER"/>
    <property type="match status" value="1"/>
</dbReference>
<feature type="binding site" evidence="17">
    <location>
        <begin position="415"/>
        <end position="419"/>
    </location>
    <ligand>
        <name>AMP</name>
        <dbReference type="ChEBI" id="CHEBI:456215"/>
    </ligand>
</feature>
<evidence type="ECO:0000256" key="15">
    <source>
        <dbReference type="ARBA" id="ARBA00048238"/>
    </source>
</evidence>
<comment type="catalytic activity">
    <reaction evidence="15 17 19">
        <text>(6S)-NADHX + ADP = AMP + phosphate + NADH + H(+)</text>
        <dbReference type="Rhea" id="RHEA:32223"/>
        <dbReference type="ChEBI" id="CHEBI:15378"/>
        <dbReference type="ChEBI" id="CHEBI:43474"/>
        <dbReference type="ChEBI" id="CHEBI:57945"/>
        <dbReference type="ChEBI" id="CHEBI:64074"/>
        <dbReference type="ChEBI" id="CHEBI:456215"/>
        <dbReference type="ChEBI" id="CHEBI:456216"/>
        <dbReference type="EC" id="4.2.1.136"/>
    </reaction>
</comment>
<proteinExistence type="inferred from homology"/>
<feature type="binding site" evidence="17">
    <location>
        <position position="329"/>
    </location>
    <ligand>
        <name>(6S)-NADPHX</name>
        <dbReference type="ChEBI" id="CHEBI:64076"/>
    </ligand>
</feature>
<dbReference type="GO" id="GO:0005524">
    <property type="term" value="F:ATP binding"/>
    <property type="evidence" value="ECO:0007669"/>
    <property type="project" value="UniProtKB-UniRule"/>
</dbReference>
<feature type="binding site" evidence="17">
    <location>
        <position position="266"/>
    </location>
    <ligand>
        <name>(6S)-NADPHX</name>
        <dbReference type="ChEBI" id="CHEBI:64076"/>
    </ligand>
</feature>
<feature type="binding site" evidence="17">
    <location>
        <position position="446"/>
    </location>
    <ligand>
        <name>(6S)-NADPHX</name>
        <dbReference type="ChEBI" id="CHEBI:64076"/>
    </ligand>
</feature>
<evidence type="ECO:0000256" key="16">
    <source>
        <dbReference type="ARBA" id="ARBA00049209"/>
    </source>
</evidence>
<keyword evidence="10 17" id="KW-0520">NAD</keyword>
<feature type="binding site" evidence="18">
    <location>
        <position position="164"/>
    </location>
    <ligand>
        <name>(6S)-NADPHX</name>
        <dbReference type="ChEBI" id="CHEBI:64076"/>
    </ligand>
</feature>
<evidence type="ECO:0000256" key="1">
    <source>
        <dbReference type="ARBA" id="ARBA00000013"/>
    </source>
</evidence>
<dbReference type="InterPro" id="IPR036652">
    <property type="entry name" value="YjeF_N_dom_sf"/>
</dbReference>
<evidence type="ECO:0000259" key="20">
    <source>
        <dbReference type="PROSITE" id="PS51383"/>
    </source>
</evidence>
<dbReference type="NCBIfam" id="TIGR00196">
    <property type="entry name" value="yjeF_cterm"/>
    <property type="match status" value="1"/>
</dbReference>
<comment type="cofactor">
    <cofactor evidence="18 19">
        <name>K(+)</name>
        <dbReference type="ChEBI" id="CHEBI:29103"/>
    </cofactor>
    <text evidence="18 19">Binds 1 potassium ion per subunit.</text>
</comment>
<comment type="similarity">
    <text evidence="3 19">In the N-terminal section; belongs to the NnrE/AIBP family.</text>
</comment>
<comment type="similarity">
    <text evidence="17">Belongs to the NnrD/CARKD family.</text>
</comment>
<feature type="binding site" evidence="18">
    <location>
        <begin position="131"/>
        <end position="137"/>
    </location>
    <ligand>
        <name>(6S)-NADPHX</name>
        <dbReference type="ChEBI" id="CHEBI:64076"/>
    </ligand>
</feature>
<dbReference type="EMBL" id="PIPW01000002">
    <property type="protein sequence ID" value="RUO52930.1"/>
    <property type="molecule type" value="Genomic_DNA"/>
</dbReference>
<feature type="binding site" evidence="18">
    <location>
        <position position="127"/>
    </location>
    <ligand>
        <name>K(+)</name>
        <dbReference type="ChEBI" id="CHEBI:29103"/>
    </ligand>
</feature>
<dbReference type="PIRSF" id="PIRSF017184">
    <property type="entry name" value="Nnr"/>
    <property type="match status" value="1"/>
</dbReference>
<dbReference type="HAMAP" id="MF_01966">
    <property type="entry name" value="NADHX_epimerase"/>
    <property type="match status" value="1"/>
</dbReference>
<dbReference type="InterPro" id="IPR004443">
    <property type="entry name" value="YjeF_N_dom"/>
</dbReference>
<feature type="domain" description="YjeF N-terminal" evidence="21">
    <location>
        <begin position="15"/>
        <end position="221"/>
    </location>
</feature>
<dbReference type="Pfam" id="PF01256">
    <property type="entry name" value="Carb_kinase"/>
    <property type="match status" value="1"/>
</dbReference>
<comment type="catalytic activity">
    <reaction evidence="16 17 19">
        <text>(6S)-NADPHX + ADP = AMP + phosphate + NADPH + H(+)</text>
        <dbReference type="Rhea" id="RHEA:32235"/>
        <dbReference type="ChEBI" id="CHEBI:15378"/>
        <dbReference type="ChEBI" id="CHEBI:43474"/>
        <dbReference type="ChEBI" id="CHEBI:57783"/>
        <dbReference type="ChEBI" id="CHEBI:64076"/>
        <dbReference type="ChEBI" id="CHEBI:456215"/>
        <dbReference type="ChEBI" id="CHEBI:456216"/>
        <dbReference type="EC" id="4.2.1.136"/>
    </reaction>
</comment>
<dbReference type="PROSITE" id="PS51383">
    <property type="entry name" value="YJEF_C_3"/>
    <property type="match status" value="1"/>
</dbReference>
<feature type="binding site" evidence="18">
    <location>
        <position position="167"/>
    </location>
    <ligand>
        <name>K(+)</name>
        <dbReference type="ChEBI" id="CHEBI:29103"/>
    </ligand>
</feature>
<dbReference type="NCBIfam" id="TIGR00197">
    <property type="entry name" value="yjeF_nterm"/>
    <property type="match status" value="1"/>
</dbReference>
<evidence type="ECO:0000256" key="5">
    <source>
        <dbReference type="ARBA" id="ARBA00022723"/>
    </source>
</evidence>
<evidence type="ECO:0000256" key="4">
    <source>
        <dbReference type="ARBA" id="ARBA00009524"/>
    </source>
</evidence>
<evidence type="ECO:0000256" key="13">
    <source>
        <dbReference type="ARBA" id="ARBA00023268"/>
    </source>
</evidence>
<dbReference type="InterPro" id="IPR029056">
    <property type="entry name" value="Ribokinase-like"/>
</dbReference>
<feature type="binding site" evidence="17">
    <location>
        <position position="445"/>
    </location>
    <ligand>
        <name>AMP</name>
        <dbReference type="ChEBI" id="CHEBI:456215"/>
    </ligand>
</feature>
<evidence type="ECO:0000256" key="12">
    <source>
        <dbReference type="ARBA" id="ARBA00023239"/>
    </source>
</evidence>
<dbReference type="OrthoDB" id="9806925at2"/>
<comment type="function">
    <text evidence="18">Catalyzes the epimerization of the S- and R-forms of NAD(P)HX, a damaged form of NAD(P)H that is a result of enzymatic or heat-dependent hydration. This is a prerequisite for the S-specific NAD(P)H-hydrate dehydratase to allow the repair of both epimers of NAD(P)HX.</text>
</comment>
<keyword evidence="23" id="KW-1185">Reference proteome</keyword>
<comment type="catalytic activity">
    <reaction evidence="2 18 19">
        <text>(6R)-NADPHX = (6S)-NADPHX</text>
        <dbReference type="Rhea" id="RHEA:32227"/>
        <dbReference type="ChEBI" id="CHEBI:64076"/>
        <dbReference type="ChEBI" id="CHEBI:64077"/>
        <dbReference type="EC" id="5.1.99.6"/>
    </reaction>
</comment>
<dbReference type="AlphaFoldDB" id="A0A432XW26"/>
<comment type="function">
    <text evidence="17">Catalyzes the dehydration of the S-form of NAD(P)HX at the expense of ADP, which is converted to AMP. Together with NAD(P)HX epimerase, which catalyzes the epimerization of the S- and R-forms, the enzyme allows the repair of both epimers of NAD(P)HX, a damaged form of NAD(P)H that is a result of enzymatic or heat-dependent hydration.</text>
</comment>
<comment type="catalytic activity">
    <reaction evidence="1 18 19">
        <text>(6R)-NADHX = (6S)-NADHX</text>
        <dbReference type="Rhea" id="RHEA:32215"/>
        <dbReference type="ChEBI" id="CHEBI:64074"/>
        <dbReference type="ChEBI" id="CHEBI:64075"/>
        <dbReference type="EC" id="5.1.99.6"/>
    </reaction>
</comment>
<dbReference type="PROSITE" id="PS51385">
    <property type="entry name" value="YJEF_N"/>
    <property type="match status" value="1"/>
</dbReference>
<keyword evidence="13" id="KW-0511">Multifunctional enzyme</keyword>
<dbReference type="GO" id="GO:0110051">
    <property type="term" value="P:metabolite repair"/>
    <property type="evidence" value="ECO:0007669"/>
    <property type="project" value="TreeGrafter"/>
</dbReference>
<dbReference type="EC" id="5.1.99.6" evidence="19"/>
<keyword evidence="6 17" id="KW-0547">Nucleotide-binding</keyword>
<dbReference type="CDD" id="cd01171">
    <property type="entry name" value="YXKO-related"/>
    <property type="match status" value="1"/>
</dbReference>
<keyword evidence="7 17" id="KW-0067">ATP-binding</keyword>
<evidence type="ECO:0000256" key="9">
    <source>
        <dbReference type="ARBA" id="ARBA00022958"/>
    </source>
</evidence>
<feature type="binding site" evidence="17">
    <location>
        <position position="378"/>
    </location>
    <ligand>
        <name>(6S)-NADPHX</name>
        <dbReference type="ChEBI" id="CHEBI:64076"/>
    </ligand>
</feature>
<dbReference type="SUPFAM" id="SSF53613">
    <property type="entry name" value="Ribokinase-like"/>
    <property type="match status" value="1"/>
</dbReference>
<evidence type="ECO:0000256" key="17">
    <source>
        <dbReference type="HAMAP-Rule" id="MF_01965"/>
    </source>
</evidence>
<protein>
    <recommendedName>
        <fullName evidence="19">Bifunctional NAD(P)H-hydrate repair enzyme</fullName>
    </recommendedName>
    <alternativeName>
        <fullName evidence="19">Nicotinamide nucleotide repair protein</fullName>
    </alternativeName>
    <domain>
        <recommendedName>
            <fullName evidence="19">ADP-dependent (S)-NAD(P)H-hydrate dehydratase</fullName>
            <ecNumber evidence="19">4.2.1.136</ecNumber>
        </recommendedName>
        <alternativeName>
            <fullName evidence="19">ADP-dependent NAD(P)HX dehydratase</fullName>
        </alternativeName>
    </domain>
    <domain>
        <recommendedName>
            <fullName evidence="19">NAD(P)H-hydrate epimerase</fullName>
            <ecNumber evidence="19">5.1.99.6</ecNumber>
        </recommendedName>
    </domain>
</protein>
<comment type="cofactor">
    <cofactor evidence="17">
        <name>Mg(2+)</name>
        <dbReference type="ChEBI" id="CHEBI:18420"/>
    </cofactor>
</comment>
<dbReference type="GO" id="GO:0046872">
    <property type="term" value="F:metal ion binding"/>
    <property type="evidence" value="ECO:0007669"/>
    <property type="project" value="UniProtKB-UniRule"/>
</dbReference>
<dbReference type="Proteomes" id="UP000287198">
    <property type="component" value="Unassembled WGS sequence"/>
</dbReference>
<evidence type="ECO:0000256" key="8">
    <source>
        <dbReference type="ARBA" id="ARBA00022857"/>
    </source>
</evidence>
<feature type="binding site" evidence="18">
    <location>
        <position position="142"/>
    </location>
    <ligand>
        <name>(6S)-NADPHX</name>
        <dbReference type="ChEBI" id="CHEBI:64076"/>
    </ligand>
</feature>
<dbReference type="PANTHER" id="PTHR12592:SF0">
    <property type="entry name" value="ATP-DEPENDENT (S)-NAD(P)H-HYDRATE DEHYDRATASE"/>
    <property type="match status" value="1"/>
</dbReference>
<evidence type="ECO:0000256" key="10">
    <source>
        <dbReference type="ARBA" id="ARBA00023027"/>
    </source>
</evidence>
<evidence type="ECO:0000313" key="22">
    <source>
        <dbReference type="EMBL" id="RUO52930.1"/>
    </source>
</evidence>
<evidence type="ECO:0000256" key="19">
    <source>
        <dbReference type="PIRNR" id="PIRNR017184"/>
    </source>
</evidence>
<comment type="subunit">
    <text evidence="17">Homotetramer.</text>
</comment>
<dbReference type="Pfam" id="PF03853">
    <property type="entry name" value="YjeF_N"/>
    <property type="match status" value="1"/>
</dbReference>
<dbReference type="GO" id="GO:0052856">
    <property type="term" value="F:NAD(P)HX epimerase activity"/>
    <property type="evidence" value="ECO:0007669"/>
    <property type="project" value="UniProtKB-UniRule"/>
</dbReference>
<accession>A0A432XW26</accession>
<feature type="binding site" evidence="18">
    <location>
        <position position="64"/>
    </location>
    <ligand>
        <name>K(+)</name>
        <dbReference type="ChEBI" id="CHEBI:29103"/>
    </ligand>
</feature>
<comment type="caution">
    <text evidence="22">The sequence shown here is derived from an EMBL/GenBank/DDBJ whole genome shotgun (WGS) entry which is preliminary data.</text>
</comment>
<dbReference type="PROSITE" id="PS01049">
    <property type="entry name" value="YJEF_C_1"/>
    <property type="match status" value="1"/>
</dbReference>